<keyword evidence="2" id="KW-1185">Reference proteome</keyword>
<name>A0A1M6CGS4_9ACTN</name>
<proteinExistence type="predicted"/>
<evidence type="ECO:0000313" key="2">
    <source>
        <dbReference type="Proteomes" id="UP000184452"/>
    </source>
</evidence>
<accession>A0A1M6CGS4</accession>
<dbReference type="Proteomes" id="UP000184452">
    <property type="component" value="Unassembled WGS sequence"/>
</dbReference>
<dbReference type="AlphaFoldDB" id="A0A1M6CGS4"/>
<sequence length="285" mass="29950">MTVAAPSGPVAVPPRRAASGLRVSPLRGVYVTSLVTAVADTPEPVGLSELAEAALDLIRRSGRPVSVLELAARLNQLPVVTALSVAELVVVPAPDPRGRPGGTGGAPAPVRQVYAPSPAPATRWRAWTAPAGFPGPTLHHDVWLVVSADESARYSLGPLAPIGPMPLPATDTGGTLWYGAALDALAFTSMIAVCGLENESPHWEWLARMASGALVVTRGDRPQEVLPARHRVPTVVLVETDGEDPDTSARRVCHRLGLPDTTPVVYGSAIARSDIDEAVRRLEER</sequence>
<organism evidence="1 2">
    <name type="scientific">Nocardiopsis flavescens</name>
    <dbReference type="NCBI Taxonomy" id="758803"/>
    <lineage>
        <taxon>Bacteria</taxon>
        <taxon>Bacillati</taxon>
        <taxon>Actinomycetota</taxon>
        <taxon>Actinomycetes</taxon>
        <taxon>Streptosporangiales</taxon>
        <taxon>Nocardiopsidaceae</taxon>
        <taxon>Nocardiopsis</taxon>
    </lineage>
</organism>
<dbReference type="STRING" id="758803.SAMN05421803_101697"/>
<dbReference type="EMBL" id="FQZK01000001">
    <property type="protein sequence ID" value="SHI60051.1"/>
    <property type="molecule type" value="Genomic_DNA"/>
</dbReference>
<evidence type="ECO:0000313" key="1">
    <source>
        <dbReference type="EMBL" id="SHI60051.1"/>
    </source>
</evidence>
<protein>
    <submittedName>
        <fullName evidence="1">Uncharacterized protein</fullName>
    </submittedName>
</protein>
<gene>
    <name evidence="1" type="ORF">SAMN05421803_101697</name>
</gene>
<reference evidence="1 2" key="1">
    <citation type="submission" date="2016-11" db="EMBL/GenBank/DDBJ databases">
        <authorList>
            <person name="Jaros S."/>
            <person name="Januszkiewicz K."/>
            <person name="Wedrychowicz H."/>
        </authorList>
    </citation>
    <scope>NUCLEOTIDE SEQUENCE [LARGE SCALE GENOMIC DNA]</scope>
    <source>
        <strain evidence="1 2">CGMCC 4.5723</strain>
    </source>
</reference>